<feature type="compositionally biased region" description="Low complexity" evidence="1">
    <location>
        <begin position="290"/>
        <end position="314"/>
    </location>
</feature>
<feature type="compositionally biased region" description="Basic and acidic residues" evidence="1">
    <location>
        <begin position="100"/>
        <end position="112"/>
    </location>
</feature>
<comment type="caution">
    <text evidence="2">The sequence shown here is derived from an EMBL/GenBank/DDBJ whole genome shotgun (WGS) entry which is preliminary data.</text>
</comment>
<feature type="compositionally biased region" description="Low complexity" evidence="1">
    <location>
        <begin position="113"/>
        <end position="157"/>
    </location>
</feature>
<feature type="compositionally biased region" description="Basic residues" evidence="1">
    <location>
        <begin position="563"/>
        <end position="577"/>
    </location>
</feature>
<sequence>MATGILLHSYTDSLHTTEPYSSSSSFASNTPALAPPQHITASHPRRSIRFAPLPDPRRAVLITDEGDELPIAVPPDHDLNHIPASLLALSPPSSPLPRTNEIRNETNDERENSSGSSTNSYLSSSSSTSASSASTPRTTTPSDASPLSSLTSSPVTAHSPLPATKCSPPLLTSQNPPSWPKPRNLSLLRPFKRSSASSSGSSSHSLTPTPSIEATQGQGHSRTARKALALSTEEILTLGAINLFRTSSRESTDSASTATNSGWGLGLSRWTSANGADKSAAVLNGSSPLSRTQSTQSYKSKSKFTSSLSSEPKSVSQPAHSKSAPVAPSASRHKGTRMLNGRVYGSKRPSPANPFANARDDEDEFVEWGYGGMGSVKGAKSAGMAGSGNVNWERLHGGAGVNGRAPKQGVGGGVASPVAAADDDDGSGMGWVKRRREERERKKKEEEEKAAREKEKEARPIEEEVTESKMSTPTPTRTSTMDGGMLIADENENENEAVEGPTSAATVVPSSFVEEGTNEKQIKAVGDVEEMKEGFVFGGAVTDEPDQEKEREHAPVVVPVLMRPRHQHHHSSHRHGRSMSGSGIKPAGSKELLAEETAFIADSVETVAAGQTGVHHDSKRESVSSLSTSGSDEDTDEDEEGEDGGDENDDDEDDDEEADRKTALGAGVEKVSRHKE</sequence>
<dbReference type="OrthoDB" id="3363386at2759"/>
<dbReference type="InParanoid" id="A0A409VN27"/>
<name>A0A409VN27_PSICY</name>
<feature type="region of interest" description="Disordered" evidence="1">
    <location>
        <begin position="395"/>
        <end position="519"/>
    </location>
</feature>
<evidence type="ECO:0000313" key="2">
    <source>
        <dbReference type="EMBL" id="PPQ67672.1"/>
    </source>
</evidence>
<dbReference type="Proteomes" id="UP000283269">
    <property type="component" value="Unassembled WGS sequence"/>
</dbReference>
<evidence type="ECO:0000313" key="3">
    <source>
        <dbReference type="Proteomes" id="UP000283269"/>
    </source>
</evidence>
<feature type="region of interest" description="Disordered" evidence="1">
    <location>
        <begin position="610"/>
        <end position="676"/>
    </location>
</feature>
<feature type="compositionally biased region" description="Basic and acidic residues" evidence="1">
    <location>
        <begin position="435"/>
        <end position="462"/>
    </location>
</feature>
<feature type="compositionally biased region" description="Polar residues" evidence="1">
    <location>
        <begin position="206"/>
        <end position="221"/>
    </location>
</feature>
<dbReference type="EMBL" id="NHYD01003971">
    <property type="protein sequence ID" value="PPQ67672.1"/>
    <property type="molecule type" value="Genomic_DNA"/>
</dbReference>
<feature type="region of interest" description="Disordered" evidence="1">
    <location>
        <begin position="560"/>
        <end position="590"/>
    </location>
</feature>
<feature type="compositionally biased region" description="Low complexity" evidence="1">
    <location>
        <begin position="470"/>
        <end position="481"/>
    </location>
</feature>
<feature type="region of interest" description="Disordered" evidence="1">
    <location>
        <begin position="83"/>
        <end position="225"/>
    </location>
</feature>
<feature type="compositionally biased region" description="Acidic residues" evidence="1">
    <location>
        <begin position="631"/>
        <end position="657"/>
    </location>
</feature>
<proteinExistence type="predicted"/>
<gene>
    <name evidence="2" type="ORF">CVT25_012700</name>
</gene>
<evidence type="ECO:0000256" key="1">
    <source>
        <dbReference type="SAM" id="MobiDB-lite"/>
    </source>
</evidence>
<feature type="region of interest" description="Disordered" evidence="1">
    <location>
        <begin position="15"/>
        <end position="52"/>
    </location>
</feature>
<keyword evidence="3" id="KW-1185">Reference proteome</keyword>
<feature type="region of interest" description="Disordered" evidence="1">
    <location>
        <begin position="279"/>
        <end position="360"/>
    </location>
</feature>
<dbReference type="AlphaFoldDB" id="A0A409VN27"/>
<protein>
    <submittedName>
        <fullName evidence="2">Uncharacterized protein</fullName>
    </submittedName>
</protein>
<dbReference type="STRING" id="93625.A0A409VN27"/>
<accession>A0A409VN27</accession>
<reference evidence="2 3" key="1">
    <citation type="journal article" date="2018" name="Evol. Lett.">
        <title>Horizontal gene cluster transfer increased hallucinogenic mushroom diversity.</title>
        <authorList>
            <person name="Reynolds H.T."/>
            <person name="Vijayakumar V."/>
            <person name="Gluck-Thaler E."/>
            <person name="Korotkin H.B."/>
            <person name="Matheny P.B."/>
            <person name="Slot J.C."/>
        </authorList>
    </citation>
    <scope>NUCLEOTIDE SEQUENCE [LARGE SCALE GENOMIC DNA]</scope>
    <source>
        <strain evidence="2 3">2631</strain>
    </source>
</reference>
<organism evidence="2 3">
    <name type="scientific">Psilocybe cyanescens</name>
    <dbReference type="NCBI Taxonomy" id="93625"/>
    <lineage>
        <taxon>Eukaryota</taxon>
        <taxon>Fungi</taxon>
        <taxon>Dikarya</taxon>
        <taxon>Basidiomycota</taxon>
        <taxon>Agaricomycotina</taxon>
        <taxon>Agaricomycetes</taxon>
        <taxon>Agaricomycetidae</taxon>
        <taxon>Agaricales</taxon>
        <taxon>Agaricineae</taxon>
        <taxon>Strophariaceae</taxon>
        <taxon>Psilocybe</taxon>
    </lineage>
</organism>
<feature type="compositionally biased region" description="Polar residues" evidence="1">
    <location>
        <begin position="15"/>
        <end position="31"/>
    </location>
</feature>
<feature type="compositionally biased region" description="Low complexity" evidence="1">
    <location>
        <begin position="194"/>
        <end position="205"/>
    </location>
</feature>